<feature type="signal peptide" evidence="2">
    <location>
        <begin position="1"/>
        <end position="24"/>
    </location>
</feature>
<dbReference type="EMBL" id="CP017813">
    <property type="protein sequence ID" value="APJ38785.1"/>
    <property type="molecule type" value="Genomic_DNA"/>
</dbReference>
<reference evidence="6" key="1">
    <citation type="submission" date="2016-10" db="EMBL/GenBank/DDBJ databases">
        <authorList>
            <person name="de Groot N.N."/>
        </authorList>
    </citation>
    <scope>NUCLEOTIDE SEQUENCE [LARGE SCALE GENOMIC DNA]</scope>
    <source>
        <strain evidence="6">B359_6</strain>
    </source>
</reference>
<gene>
    <name evidence="5" type="ORF">BLA55_00105</name>
    <name evidence="6" type="ORF">BLA55_03825</name>
    <name evidence="7" type="ORF">BLA55_03960</name>
</gene>
<sequence length="706" mass="77207">MKTKFKTLLTVASASMLAAPLLSAACGAKGRFDQNDDKKIIITSGFSETNKQGKALQAIVDYYNANVVAPNNLYPIEIVRVGGYTTTSIVQGLKARDKSGSIGNLIFNYPAAAAEIAEYDMSLDFKGISGLDNIADQFLDINKKIAGINDGEIVFIPTSKSTSILTINLPLLGKIISDLEAKGLAVDKSESNKIINKAIEKWSSASEDADKAMINKKWDGAFDEKSWNEAADLRTGFTLSDTTFGNWNDYLKFITIVRSYYNPEKVSYIASTDSFPNDFYTSAAQNGITLFPKTNAAGTEIYGGFDFTSYKKSGTAEYDGIKKIFDIFNPAISTSSLIINGDGSYGSTRFSKHEYLATIGSSAGVSYNYVSGKAAQVDGAKFINAKFKDKKNDLTEILTDDERKTTNLYVVESSSDDGIKFIDGSYQNSIYLSTNDKQKPDKLKHDGKLTSAEQDATLKAFGNGKNYVIVVADANSTAVSSDSKGIVTFKGIQLSDKSKLLGEIDFRLGKKQLYLIDPAEFEITLASASSFVNSDEVYNLMAPTKATAESDKSYIVGQGPSIIGIHSNANEDEQTRKFVEWFISTTVEELRIPNGKNPDKSDKFQTFTNKKPIDIFNEFGNYLNTTKEFFDQPKGLFAKEGTPHNLIFKAFQALVTHPESNFLVEDPGATEADRVRKAISTTAKSLVTGNKVKPAEALAKFRRGIE</sequence>
<proteinExistence type="inferred from homology"/>
<dbReference type="EMBL" id="CP017813">
    <property type="protein sequence ID" value="APJ38102.1"/>
    <property type="molecule type" value="Genomic_DNA"/>
</dbReference>
<dbReference type="RefSeq" id="WP_073372109.1">
    <property type="nucleotide sequence ID" value="NZ_CP017813.1"/>
</dbReference>
<accession>A0A1L4FT60</accession>
<dbReference type="Proteomes" id="UP000184322">
    <property type="component" value="Chromosome"/>
</dbReference>
<dbReference type="PROSITE" id="PS51257">
    <property type="entry name" value="PROKAR_LIPOPROTEIN"/>
    <property type="match status" value="1"/>
</dbReference>
<evidence type="ECO:0000313" key="7">
    <source>
        <dbReference type="EMBL" id="APJ38785.1"/>
    </source>
</evidence>
<evidence type="ECO:0000313" key="6">
    <source>
        <dbReference type="EMBL" id="APJ38762.1"/>
    </source>
</evidence>
<comment type="similarity">
    <text evidence="1">Belongs to the MG185/MG260 family.</text>
</comment>
<evidence type="ECO:0008006" key="9">
    <source>
        <dbReference type="Google" id="ProtNLM"/>
    </source>
</evidence>
<evidence type="ECO:0000259" key="3">
    <source>
        <dbReference type="Pfam" id="PF03202"/>
    </source>
</evidence>
<evidence type="ECO:0000313" key="8">
    <source>
        <dbReference type="Proteomes" id="UP000184322"/>
    </source>
</evidence>
<evidence type="ECO:0000313" key="5">
    <source>
        <dbReference type="EMBL" id="APJ38102.1"/>
    </source>
</evidence>
<dbReference type="STRING" id="48003.BLA55_00105"/>
<keyword evidence="2" id="KW-0732">Signal</keyword>
<dbReference type="KEGG" id="mpul:BLA55_00105"/>
<dbReference type="EMBL" id="CP017813">
    <property type="protein sequence ID" value="APJ38762.1"/>
    <property type="molecule type" value="Genomic_DNA"/>
</dbReference>
<dbReference type="AlphaFoldDB" id="A0A1L4FT60"/>
<evidence type="ECO:0000256" key="2">
    <source>
        <dbReference type="SAM" id="SignalP"/>
    </source>
</evidence>
<dbReference type="InterPro" id="IPR004890">
    <property type="entry name" value="Lipoprotein_10_C"/>
</dbReference>
<feature type="domain" description="Mycoplasma lipoprotein C-terminal" evidence="3">
    <location>
        <begin position="558"/>
        <end position="687"/>
    </location>
</feature>
<keyword evidence="8" id="KW-1185">Reference proteome</keyword>
<dbReference type="NCBIfam" id="NF045826">
    <property type="entry name" value="lipo_P68"/>
    <property type="match status" value="1"/>
</dbReference>
<evidence type="ECO:0000259" key="4">
    <source>
        <dbReference type="Pfam" id="PF03305"/>
    </source>
</evidence>
<reference evidence="8" key="2">
    <citation type="submission" date="2016-10" db="EMBL/GenBank/DDBJ databases">
        <authorList>
            <person name="Beylefeld A."/>
            <person name="Abolnik C."/>
        </authorList>
    </citation>
    <scope>NUCLEOTIDE SEQUENCE [LARGE SCALE GENOMIC DNA]</scope>
    <source>
        <strain evidence="8">B359_6</strain>
    </source>
</reference>
<name>A0A1L4FT60_9BACT</name>
<dbReference type="Pfam" id="PF03305">
    <property type="entry name" value="Lipoprotein_X"/>
    <property type="match status" value="1"/>
</dbReference>
<feature type="domain" description="Mycoplasma lipoprotein central" evidence="4">
    <location>
        <begin position="212"/>
        <end position="377"/>
    </location>
</feature>
<dbReference type="OrthoDB" id="393769at2"/>
<dbReference type="Pfam" id="PF03202">
    <property type="entry name" value="Lipoprotein_10"/>
    <property type="match status" value="1"/>
</dbReference>
<evidence type="ECO:0000256" key="1">
    <source>
        <dbReference type="ARBA" id="ARBA00009031"/>
    </source>
</evidence>
<dbReference type="KEGG" id="mpul:BLA55_03825"/>
<organism evidence="6 8">
    <name type="scientific">Mycoplasmopsis pullorum</name>
    <dbReference type="NCBI Taxonomy" id="48003"/>
    <lineage>
        <taxon>Bacteria</taxon>
        <taxon>Bacillati</taxon>
        <taxon>Mycoplasmatota</taxon>
        <taxon>Mycoplasmoidales</taxon>
        <taxon>Metamycoplasmataceae</taxon>
        <taxon>Mycoplasmopsis</taxon>
    </lineage>
</organism>
<protein>
    <recommendedName>
        <fullName evidence="9">P80 family lipoprotein</fullName>
    </recommendedName>
</protein>
<dbReference type="InterPro" id="IPR054825">
    <property type="entry name" value="P68-like"/>
</dbReference>
<dbReference type="InterPro" id="IPR004984">
    <property type="entry name" value="Mycoplasma_lipoprotein_cen_dom"/>
</dbReference>
<dbReference type="KEGG" id="mpul:BLA55_03960"/>
<feature type="chain" id="PRO_5011896991" description="P80 family lipoprotein" evidence="2">
    <location>
        <begin position="25"/>
        <end position="706"/>
    </location>
</feature>